<evidence type="ECO:0000256" key="2">
    <source>
        <dbReference type="SAM" id="MobiDB-lite"/>
    </source>
</evidence>
<dbReference type="AlphaFoldDB" id="A0A0L6Z7X7"/>
<organism evidence="3 4">
    <name type="scientific">Clostridium homopropionicum DSM 5847</name>
    <dbReference type="NCBI Taxonomy" id="1121318"/>
    <lineage>
        <taxon>Bacteria</taxon>
        <taxon>Bacillati</taxon>
        <taxon>Bacillota</taxon>
        <taxon>Clostridia</taxon>
        <taxon>Eubacteriales</taxon>
        <taxon>Clostridiaceae</taxon>
        <taxon>Clostridium</taxon>
    </lineage>
</organism>
<feature type="region of interest" description="Disordered" evidence="2">
    <location>
        <begin position="115"/>
        <end position="135"/>
    </location>
</feature>
<accession>A0A0L6Z7X7</accession>
<protein>
    <submittedName>
        <fullName evidence="3">Uncharacterized protein</fullName>
    </submittedName>
</protein>
<dbReference type="EMBL" id="LHUR01000031">
    <property type="protein sequence ID" value="KOA18903.1"/>
    <property type="molecule type" value="Genomic_DNA"/>
</dbReference>
<keyword evidence="1" id="KW-0175">Coiled coil</keyword>
<keyword evidence="4" id="KW-1185">Reference proteome</keyword>
<sequence>MDFKDTFSKIRKTAIDTASTVAHSAKEGSAALAKKSSELIEISKLTLSINSEEAKIKELYSDIGKKIFEKHASGHYIDPELVENCNEITALNSKLKELKDKIEDIKTNSKIDSVEFEEVSSEDIGTAEAKNNTQE</sequence>
<name>A0A0L6Z7X7_9CLOT</name>
<gene>
    <name evidence="3" type="ORF">CLHOM_26430</name>
</gene>
<proteinExistence type="predicted"/>
<dbReference type="STRING" id="36844.SAMN04488501_109112"/>
<feature type="coiled-coil region" evidence="1">
    <location>
        <begin position="81"/>
        <end position="108"/>
    </location>
</feature>
<dbReference type="PATRIC" id="fig|1121318.3.peg.2655"/>
<dbReference type="Proteomes" id="UP000037043">
    <property type="component" value="Unassembled WGS sequence"/>
</dbReference>
<comment type="caution">
    <text evidence="3">The sequence shown here is derived from an EMBL/GenBank/DDBJ whole genome shotgun (WGS) entry which is preliminary data.</text>
</comment>
<evidence type="ECO:0000256" key="1">
    <source>
        <dbReference type="SAM" id="Coils"/>
    </source>
</evidence>
<reference evidence="4" key="1">
    <citation type="submission" date="2015-08" db="EMBL/GenBank/DDBJ databases">
        <title>Genome sequence of the strict anaerobe Clostridium homopropionicum LuHBu1 (DSM 5847T).</title>
        <authorList>
            <person name="Poehlein A."/>
            <person name="Beck M."/>
            <person name="Schiel-Bengelsdorf B."/>
            <person name="Bengelsdorf F.R."/>
            <person name="Daniel R."/>
            <person name="Duerre P."/>
        </authorList>
    </citation>
    <scope>NUCLEOTIDE SEQUENCE [LARGE SCALE GENOMIC DNA]</scope>
    <source>
        <strain evidence="4">DSM 5847</strain>
    </source>
</reference>
<evidence type="ECO:0000313" key="3">
    <source>
        <dbReference type="EMBL" id="KOA18903.1"/>
    </source>
</evidence>
<evidence type="ECO:0000313" key="4">
    <source>
        <dbReference type="Proteomes" id="UP000037043"/>
    </source>
</evidence>
<dbReference type="RefSeq" id="WP_074782880.1">
    <property type="nucleotide sequence ID" value="NZ_LHUR01000031.1"/>
</dbReference>